<organism evidence="11">
    <name type="scientific">Gongylonema pulchrum</name>
    <dbReference type="NCBI Taxonomy" id="637853"/>
    <lineage>
        <taxon>Eukaryota</taxon>
        <taxon>Metazoa</taxon>
        <taxon>Ecdysozoa</taxon>
        <taxon>Nematoda</taxon>
        <taxon>Chromadorea</taxon>
        <taxon>Rhabditida</taxon>
        <taxon>Spirurina</taxon>
        <taxon>Spiruromorpha</taxon>
        <taxon>Spiruroidea</taxon>
        <taxon>Gongylonematidae</taxon>
        <taxon>Gongylonema</taxon>
    </lineage>
</organism>
<evidence type="ECO:0000313" key="9">
    <source>
        <dbReference type="EMBL" id="VDN47728.1"/>
    </source>
</evidence>
<reference evidence="9 10" key="2">
    <citation type="submission" date="2018-11" db="EMBL/GenBank/DDBJ databases">
        <authorList>
            <consortium name="Pathogen Informatics"/>
        </authorList>
    </citation>
    <scope>NUCLEOTIDE SEQUENCE [LARGE SCALE GENOMIC DNA]</scope>
</reference>
<dbReference type="GO" id="GO:0005524">
    <property type="term" value="F:ATP binding"/>
    <property type="evidence" value="ECO:0007669"/>
    <property type="project" value="UniProtKB-KW"/>
</dbReference>
<dbReference type="GO" id="GO:0016020">
    <property type="term" value="C:membrane"/>
    <property type="evidence" value="ECO:0007669"/>
    <property type="project" value="InterPro"/>
</dbReference>
<evidence type="ECO:0000256" key="4">
    <source>
        <dbReference type="ARBA" id="ARBA00022840"/>
    </source>
</evidence>
<dbReference type="PANTHER" id="PTHR24223:SF434">
    <property type="entry name" value="MULTIDRUG RESISTANCE PROTEIN MRP-7"/>
    <property type="match status" value="1"/>
</dbReference>
<dbReference type="PANTHER" id="PTHR24223">
    <property type="entry name" value="ATP-BINDING CASSETTE SUB-FAMILY C"/>
    <property type="match status" value="1"/>
</dbReference>
<dbReference type="WBParaSite" id="GPUH_0002671001-mRNA-1">
    <property type="protein sequence ID" value="GPUH_0002671001-mRNA-1"/>
    <property type="gene ID" value="GPUH_0002671001"/>
</dbReference>
<dbReference type="Gene3D" id="1.20.1560.10">
    <property type="entry name" value="ABC transporter type 1, transmembrane domain"/>
    <property type="match status" value="1"/>
</dbReference>
<sequence length="113" mass="12596">MMRVGIKIQSTLTAAIYRKTLRLSSSARKGKTVGEIVNLMAIDVERFQTVAPYIQLLWSCPFQITLALIYLFYTLGASAACGVAVMILFLPLNILSSVIIKKWQVCDDSVTFF</sequence>
<dbReference type="OrthoDB" id="5831279at2759"/>
<keyword evidence="6 7" id="KW-0472">Membrane</keyword>
<keyword evidence="5 7" id="KW-1133">Transmembrane helix</keyword>
<evidence type="ECO:0000256" key="7">
    <source>
        <dbReference type="SAM" id="Phobius"/>
    </source>
</evidence>
<evidence type="ECO:0000313" key="11">
    <source>
        <dbReference type="WBParaSite" id="GPUH_0002671001-mRNA-1"/>
    </source>
</evidence>
<name>A0A183F0D9_9BILA</name>
<dbReference type="Proteomes" id="UP000271098">
    <property type="component" value="Unassembled WGS sequence"/>
</dbReference>
<evidence type="ECO:0000313" key="10">
    <source>
        <dbReference type="Proteomes" id="UP000271098"/>
    </source>
</evidence>
<dbReference type="InterPro" id="IPR011527">
    <property type="entry name" value="ABC1_TM_dom"/>
</dbReference>
<accession>A0A183F0D9</accession>
<keyword evidence="2 7" id="KW-0812">Transmembrane</keyword>
<keyword evidence="10" id="KW-1185">Reference proteome</keyword>
<dbReference type="AlphaFoldDB" id="A0A183F0D9"/>
<evidence type="ECO:0000259" key="8">
    <source>
        <dbReference type="PROSITE" id="PS50929"/>
    </source>
</evidence>
<feature type="transmembrane region" description="Helical" evidence="7">
    <location>
        <begin position="67"/>
        <end position="92"/>
    </location>
</feature>
<keyword evidence="1" id="KW-0813">Transport</keyword>
<proteinExistence type="predicted"/>
<dbReference type="Pfam" id="PF00664">
    <property type="entry name" value="ABC_membrane"/>
    <property type="match status" value="1"/>
</dbReference>
<evidence type="ECO:0000256" key="5">
    <source>
        <dbReference type="ARBA" id="ARBA00022989"/>
    </source>
</evidence>
<dbReference type="PROSITE" id="PS50929">
    <property type="entry name" value="ABC_TM1F"/>
    <property type="match status" value="1"/>
</dbReference>
<feature type="domain" description="ABC transmembrane type-1" evidence="8">
    <location>
        <begin position="1"/>
        <end position="104"/>
    </location>
</feature>
<evidence type="ECO:0000256" key="1">
    <source>
        <dbReference type="ARBA" id="ARBA00022448"/>
    </source>
</evidence>
<dbReference type="EMBL" id="UYRT01112990">
    <property type="protein sequence ID" value="VDN47728.1"/>
    <property type="molecule type" value="Genomic_DNA"/>
</dbReference>
<gene>
    <name evidence="9" type="ORF">GPUH_LOCUS26680</name>
</gene>
<protein>
    <submittedName>
        <fullName evidence="11">ABC transmembrane type-1 domain-containing protein</fullName>
    </submittedName>
</protein>
<keyword evidence="4" id="KW-0067">ATP-binding</keyword>
<evidence type="ECO:0000256" key="2">
    <source>
        <dbReference type="ARBA" id="ARBA00022692"/>
    </source>
</evidence>
<keyword evidence="3" id="KW-0547">Nucleotide-binding</keyword>
<evidence type="ECO:0000256" key="3">
    <source>
        <dbReference type="ARBA" id="ARBA00022741"/>
    </source>
</evidence>
<reference evidence="11" key="1">
    <citation type="submission" date="2016-06" db="UniProtKB">
        <authorList>
            <consortium name="WormBaseParasite"/>
        </authorList>
    </citation>
    <scope>IDENTIFICATION</scope>
</reference>
<dbReference type="GO" id="GO:0140359">
    <property type="term" value="F:ABC-type transporter activity"/>
    <property type="evidence" value="ECO:0007669"/>
    <property type="project" value="InterPro"/>
</dbReference>
<dbReference type="InterPro" id="IPR036640">
    <property type="entry name" value="ABC1_TM_sf"/>
</dbReference>
<dbReference type="SUPFAM" id="SSF90123">
    <property type="entry name" value="ABC transporter transmembrane region"/>
    <property type="match status" value="1"/>
</dbReference>
<evidence type="ECO:0000256" key="6">
    <source>
        <dbReference type="ARBA" id="ARBA00023136"/>
    </source>
</evidence>
<dbReference type="InterPro" id="IPR050173">
    <property type="entry name" value="ABC_transporter_C-like"/>
</dbReference>